<evidence type="ECO:0008006" key="3">
    <source>
        <dbReference type="Google" id="ProtNLM"/>
    </source>
</evidence>
<proteinExistence type="predicted"/>
<name>A0ABQ9HTE7_9NEOP</name>
<keyword evidence="2" id="KW-1185">Reference proteome</keyword>
<sequence>MRVVMDLVEPYFDDNFFTSTPFTEYLLCKKLTLVDTLRANKREIPHHFLPNPQRKEISSIFGFTKDITIVAYVPKKRKAIVLLPTQHHDATLHENEDSNLEIIQHYNETKPHKLV</sequence>
<protein>
    <recommendedName>
        <fullName evidence="3">PiggyBac transposable element-derived protein domain-containing protein</fullName>
    </recommendedName>
</protein>
<evidence type="ECO:0000313" key="2">
    <source>
        <dbReference type="Proteomes" id="UP001159363"/>
    </source>
</evidence>
<organism evidence="1 2">
    <name type="scientific">Dryococelus australis</name>
    <dbReference type="NCBI Taxonomy" id="614101"/>
    <lineage>
        <taxon>Eukaryota</taxon>
        <taxon>Metazoa</taxon>
        <taxon>Ecdysozoa</taxon>
        <taxon>Arthropoda</taxon>
        <taxon>Hexapoda</taxon>
        <taxon>Insecta</taxon>
        <taxon>Pterygota</taxon>
        <taxon>Neoptera</taxon>
        <taxon>Polyneoptera</taxon>
        <taxon>Phasmatodea</taxon>
        <taxon>Verophasmatodea</taxon>
        <taxon>Anareolatae</taxon>
        <taxon>Phasmatidae</taxon>
        <taxon>Eurycanthinae</taxon>
        <taxon>Dryococelus</taxon>
    </lineage>
</organism>
<comment type="caution">
    <text evidence="1">The sequence shown here is derived from an EMBL/GenBank/DDBJ whole genome shotgun (WGS) entry which is preliminary data.</text>
</comment>
<evidence type="ECO:0000313" key="1">
    <source>
        <dbReference type="EMBL" id="KAJ8887123.1"/>
    </source>
</evidence>
<gene>
    <name evidence="1" type="ORF">PR048_013338</name>
</gene>
<accession>A0ABQ9HTE7</accession>
<reference evidence="1 2" key="1">
    <citation type="submission" date="2023-02" db="EMBL/GenBank/DDBJ databases">
        <title>LHISI_Scaffold_Assembly.</title>
        <authorList>
            <person name="Stuart O.P."/>
            <person name="Cleave R."/>
            <person name="Magrath M.J.L."/>
            <person name="Mikheyev A.S."/>
        </authorList>
    </citation>
    <scope>NUCLEOTIDE SEQUENCE [LARGE SCALE GENOMIC DNA]</scope>
    <source>
        <strain evidence="1">Daus_M_001</strain>
        <tissue evidence="1">Leg muscle</tissue>
    </source>
</reference>
<dbReference type="EMBL" id="JARBHB010000004">
    <property type="protein sequence ID" value="KAJ8887123.1"/>
    <property type="molecule type" value="Genomic_DNA"/>
</dbReference>
<dbReference type="Proteomes" id="UP001159363">
    <property type="component" value="Chromosome X"/>
</dbReference>